<protein>
    <submittedName>
        <fullName evidence="4">GNAT family N-acetyltransferase</fullName>
    </submittedName>
</protein>
<organism evidence="4 5">
    <name type="scientific">Streptomyces coryli</name>
    <dbReference type="NCBI Taxonomy" id="1128680"/>
    <lineage>
        <taxon>Bacteria</taxon>
        <taxon>Bacillati</taxon>
        <taxon>Actinomycetota</taxon>
        <taxon>Actinomycetes</taxon>
        <taxon>Kitasatosporales</taxon>
        <taxon>Streptomycetaceae</taxon>
        <taxon>Streptomyces</taxon>
    </lineage>
</organism>
<dbReference type="Gene3D" id="3.40.630.30">
    <property type="match status" value="1"/>
</dbReference>
<dbReference type="InterPro" id="IPR016181">
    <property type="entry name" value="Acyl_CoA_acyltransferase"/>
</dbReference>
<dbReference type="AlphaFoldDB" id="A0A6G4U015"/>
<dbReference type="Proteomes" id="UP000481583">
    <property type="component" value="Unassembled WGS sequence"/>
</dbReference>
<dbReference type="PROSITE" id="PS51186">
    <property type="entry name" value="GNAT"/>
    <property type="match status" value="2"/>
</dbReference>
<evidence type="ECO:0000256" key="2">
    <source>
        <dbReference type="ARBA" id="ARBA00023315"/>
    </source>
</evidence>
<comment type="caution">
    <text evidence="4">The sequence shown here is derived from an EMBL/GenBank/DDBJ whole genome shotgun (WGS) entry which is preliminary data.</text>
</comment>
<evidence type="ECO:0000313" key="4">
    <source>
        <dbReference type="EMBL" id="NGN64581.1"/>
    </source>
</evidence>
<dbReference type="Pfam" id="PF00583">
    <property type="entry name" value="Acetyltransf_1"/>
    <property type="match status" value="1"/>
</dbReference>
<evidence type="ECO:0000259" key="3">
    <source>
        <dbReference type="PROSITE" id="PS51186"/>
    </source>
</evidence>
<dbReference type="PANTHER" id="PTHR43877">
    <property type="entry name" value="AMINOALKYLPHOSPHONATE N-ACETYLTRANSFERASE-RELATED-RELATED"/>
    <property type="match status" value="1"/>
</dbReference>
<dbReference type="SUPFAM" id="SSF55729">
    <property type="entry name" value="Acyl-CoA N-acyltransferases (Nat)"/>
    <property type="match status" value="2"/>
</dbReference>
<evidence type="ECO:0000313" key="5">
    <source>
        <dbReference type="Proteomes" id="UP000481583"/>
    </source>
</evidence>
<dbReference type="InterPro" id="IPR050832">
    <property type="entry name" value="Bact_Acetyltransf"/>
</dbReference>
<dbReference type="CDD" id="cd04301">
    <property type="entry name" value="NAT_SF"/>
    <property type="match status" value="1"/>
</dbReference>
<accession>A0A6G4U015</accession>
<feature type="domain" description="N-acetyltransferase" evidence="3">
    <location>
        <begin position="3"/>
        <end position="150"/>
    </location>
</feature>
<evidence type="ECO:0000256" key="1">
    <source>
        <dbReference type="ARBA" id="ARBA00022679"/>
    </source>
</evidence>
<name>A0A6G4U015_9ACTN</name>
<keyword evidence="1 4" id="KW-0808">Transferase</keyword>
<feature type="domain" description="N-acetyltransferase" evidence="3">
    <location>
        <begin position="163"/>
        <end position="313"/>
    </location>
</feature>
<reference evidence="4 5" key="1">
    <citation type="submission" date="2020-02" db="EMBL/GenBank/DDBJ databases">
        <title>Whole-genome analyses of novel actinobacteria.</title>
        <authorList>
            <person name="Sahin N."/>
        </authorList>
    </citation>
    <scope>NUCLEOTIDE SEQUENCE [LARGE SCALE GENOMIC DNA]</scope>
    <source>
        <strain evidence="4 5">A7024</strain>
    </source>
</reference>
<gene>
    <name evidence="4" type="ORF">G5C51_11785</name>
</gene>
<keyword evidence="5" id="KW-1185">Reference proteome</keyword>
<dbReference type="EMBL" id="JAAKZV010000038">
    <property type="protein sequence ID" value="NGN64581.1"/>
    <property type="molecule type" value="Genomic_DNA"/>
</dbReference>
<sequence>MGFVVRAASPEDAPAVCALLNEIDVLEIGHPETDLHTVEADLRHPDADLPHNSWLAFADGRLVAYALLWDDSGGERIDVDHYVLPEHQAAGLRLVELMEARASAKAAGNGAERAVVHLGLTLKPTIDTAVLRDRGWRPVRRYHVMTRPVSKAADPAPELPPDVRLRACTTEADKRRAHDLLQLAMSEHFDFHPMSYETWLADPGNRRFDGQLIWIAAAEGRGDIAALRARNDRDAMGWVSTLGVLDAARGRGLGGLLLRHAFAAFAERGRDVVGLGVDTSNPTGALRLYERHGMSVHYAVDTWEVVVDASPGS</sequence>
<dbReference type="GO" id="GO:0016747">
    <property type="term" value="F:acyltransferase activity, transferring groups other than amino-acyl groups"/>
    <property type="evidence" value="ECO:0007669"/>
    <property type="project" value="InterPro"/>
</dbReference>
<dbReference type="RefSeq" id="WP_165236181.1">
    <property type="nucleotide sequence ID" value="NZ_JAAKZV010000038.1"/>
</dbReference>
<keyword evidence="2" id="KW-0012">Acyltransferase</keyword>
<proteinExistence type="predicted"/>
<dbReference type="InterPro" id="IPR000182">
    <property type="entry name" value="GNAT_dom"/>
</dbReference>